<keyword evidence="6 9" id="KW-0963">Cytoplasm</keyword>
<feature type="binding site" evidence="10">
    <location>
        <begin position="64"/>
        <end position="66"/>
    </location>
    <ligand>
        <name>L-histidine</name>
        <dbReference type="ChEBI" id="CHEBI:57595"/>
    </ligand>
</feature>
<evidence type="ECO:0000256" key="2">
    <source>
        <dbReference type="ARBA" id="ARBA00004667"/>
    </source>
</evidence>
<accession>A0A2T5BHC6</accession>
<dbReference type="InterPro" id="IPR045864">
    <property type="entry name" value="aa-tRNA-synth_II/BPL/LPL"/>
</dbReference>
<dbReference type="PANTHER" id="PTHR43707">
    <property type="entry name" value="HISTIDYL-TRNA SYNTHETASE"/>
    <property type="match status" value="1"/>
</dbReference>
<comment type="miscellaneous">
    <text evidence="9">This function is generally fulfilled by the C-terminal part of HisG, which is missing in some bacteria such as this one.</text>
</comment>
<comment type="subunit">
    <text evidence="4 9">Heteromultimer composed of HisG and HisZ subunits.</text>
</comment>
<proteinExistence type="inferred from homology"/>
<comment type="pathway">
    <text evidence="2 9">Amino-acid biosynthesis; L-histidine biosynthesis; L-histidine from 5-phospho-alpha-D-ribose 1-diphosphate: step 1/9.</text>
</comment>
<dbReference type="GO" id="GO:0016757">
    <property type="term" value="F:glycosyltransferase activity"/>
    <property type="evidence" value="ECO:0007669"/>
    <property type="project" value="UniProtKB-KW"/>
</dbReference>
<sequence length="379" mass="41423">MPLINLPTFAPDLLADFASLQTERVDTPVIQPAEPFLDMAGEDLRRRIFMTESETGQSLCLRPEFTIPVCLRHIETATGTPRRYAYLGEVFRQRREGGNEFYQAGIEDLGERDVARADARAVHDALFVLGHRLPGRTLKVVLGDQAMFEAVVAACGLPRGWQKRLIHAFGNQDRLRDLLEALSQPISTGVFGPEVERLATLGLLNDEAALSRHIDETMQATGYSTNASRTPADIARRLREKMDLASVRLDVKTAATLRAFLAIEVPLNEAPAALFDFARHAGLAIDEALARFDARAKALVDAGVDPAVITYRSAFGRPLDYYTGLVFEVLADGDPAVLAGGGRFDRLMTLLGATTHIPAVGFSLWLDRIEQAIAQGASA</sequence>
<reference evidence="12 13" key="1">
    <citation type="submission" date="2018-04" db="EMBL/GenBank/DDBJ databases">
        <title>Genomic Encyclopedia of Type Strains, Phase IV (KMG-IV): sequencing the most valuable type-strain genomes for metagenomic binning, comparative biology and taxonomic classification.</title>
        <authorList>
            <person name="Goeker M."/>
        </authorList>
    </citation>
    <scope>NUCLEOTIDE SEQUENCE [LARGE SCALE GENOMIC DNA]</scope>
    <source>
        <strain evidence="12 13">DSM 7138</strain>
    </source>
</reference>
<feature type="binding site" evidence="10">
    <location>
        <begin position="321"/>
        <end position="322"/>
    </location>
    <ligand>
        <name>L-histidine</name>
        <dbReference type="ChEBI" id="CHEBI:57595"/>
    </ligand>
</feature>
<organism evidence="12 13">
    <name type="scientific">Mycoplana dimorpha</name>
    <dbReference type="NCBI Taxonomy" id="28320"/>
    <lineage>
        <taxon>Bacteria</taxon>
        <taxon>Pseudomonadati</taxon>
        <taxon>Pseudomonadota</taxon>
        <taxon>Alphaproteobacteria</taxon>
        <taxon>Hyphomicrobiales</taxon>
        <taxon>Rhizobiaceae</taxon>
        <taxon>Mycoplana</taxon>
    </lineage>
</organism>
<dbReference type="EMBL" id="PZZZ01000001">
    <property type="protein sequence ID" value="PTM98370.1"/>
    <property type="molecule type" value="Genomic_DNA"/>
</dbReference>
<dbReference type="InterPro" id="IPR004517">
    <property type="entry name" value="HisZ"/>
</dbReference>
<comment type="subcellular location">
    <subcellularLocation>
        <location evidence="1 9">Cytoplasm</location>
    </subcellularLocation>
</comment>
<dbReference type="GO" id="GO:0006427">
    <property type="term" value="P:histidyl-tRNA aminoacylation"/>
    <property type="evidence" value="ECO:0007669"/>
    <property type="project" value="TreeGrafter"/>
</dbReference>
<dbReference type="GO" id="GO:0004821">
    <property type="term" value="F:histidine-tRNA ligase activity"/>
    <property type="evidence" value="ECO:0007669"/>
    <property type="project" value="TreeGrafter"/>
</dbReference>
<evidence type="ECO:0000256" key="5">
    <source>
        <dbReference type="ARBA" id="ARBA00020397"/>
    </source>
</evidence>
<dbReference type="PIRSF" id="PIRSF001549">
    <property type="entry name" value="His-tRNA_synth"/>
    <property type="match status" value="1"/>
</dbReference>
<comment type="caution">
    <text evidence="12">The sequence shown here is derived from an EMBL/GenBank/DDBJ whole genome shotgun (WGS) entry which is preliminary data.</text>
</comment>
<dbReference type="InterPro" id="IPR004516">
    <property type="entry name" value="HisRS/HisZ"/>
</dbReference>
<feature type="binding site" evidence="10">
    <location>
        <position position="92"/>
    </location>
    <ligand>
        <name>L-histidine</name>
        <dbReference type="ChEBI" id="CHEBI:57595"/>
    </ligand>
</feature>
<evidence type="ECO:0000256" key="1">
    <source>
        <dbReference type="ARBA" id="ARBA00004496"/>
    </source>
</evidence>
<evidence type="ECO:0000256" key="7">
    <source>
        <dbReference type="ARBA" id="ARBA00023102"/>
    </source>
</evidence>
<dbReference type="Proteomes" id="UP000241247">
    <property type="component" value="Unassembled WGS sequence"/>
</dbReference>
<evidence type="ECO:0000259" key="11">
    <source>
        <dbReference type="Pfam" id="PF13393"/>
    </source>
</evidence>
<comment type="similarity">
    <text evidence="3 9">Belongs to the class-II aminoacyl-tRNA synthetase family. HisZ subfamily.</text>
</comment>
<comment type="function">
    <text evidence="8 9">Required for the first step of histidine biosynthesis. May allow the feedback regulation of ATP phosphoribosyltransferase activity by histidine.</text>
</comment>
<evidence type="ECO:0000313" key="13">
    <source>
        <dbReference type="Proteomes" id="UP000241247"/>
    </source>
</evidence>
<dbReference type="PANTHER" id="PTHR43707:SF1">
    <property type="entry name" value="HISTIDINE--TRNA LIGASE, MITOCHONDRIAL-RELATED"/>
    <property type="match status" value="1"/>
</dbReference>
<dbReference type="HAMAP" id="MF_00125">
    <property type="entry name" value="HisZ"/>
    <property type="match status" value="1"/>
</dbReference>
<evidence type="ECO:0000256" key="10">
    <source>
        <dbReference type="PIRSR" id="PIRSR001549-1"/>
    </source>
</evidence>
<evidence type="ECO:0000313" key="12">
    <source>
        <dbReference type="EMBL" id="PTM98370.1"/>
    </source>
</evidence>
<feature type="domain" description="Class II Histidinyl-tRNA synthetase (HisRS)-like catalytic core" evidence="11">
    <location>
        <begin position="23"/>
        <end position="369"/>
    </location>
</feature>
<keyword evidence="12" id="KW-0328">Glycosyltransferase</keyword>
<evidence type="ECO:0000256" key="6">
    <source>
        <dbReference type="ARBA" id="ARBA00022490"/>
    </source>
</evidence>
<dbReference type="UniPathway" id="UPA00031">
    <property type="reaction ID" value="UER00006"/>
</dbReference>
<feature type="binding site" evidence="10">
    <location>
        <position position="103"/>
    </location>
    <ligand>
        <name>L-histidine</name>
        <dbReference type="ChEBI" id="CHEBI:57595"/>
    </ligand>
</feature>
<gene>
    <name evidence="9" type="primary">hisZ</name>
    <name evidence="12" type="ORF">C7449_10133</name>
</gene>
<dbReference type="RefSeq" id="WP_108000769.1">
    <property type="nucleotide sequence ID" value="NZ_JBHEEX010000014.1"/>
</dbReference>
<evidence type="ECO:0000256" key="4">
    <source>
        <dbReference type="ARBA" id="ARBA00011496"/>
    </source>
</evidence>
<keyword evidence="9" id="KW-0028">Amino-acid biosynthesis</keyword>
<dbReference type="AlphaFoldDB" id="A0A2T5BHC6"/>
<dbReference type="NCBIfam" id="NF008951">
    <property type="entry name" value="PRK12295.1-4"/>
    <property type="match status" value="1"/>
</dbReference>
<dbReference type="InterPro" id="IPR041715">
    <property type="entry name" value="HisRS-like_core"/>
</dbReference>
<evidence type="ECO:0000256" key="9">
    <source>
        <dbReference type="HAMAP-Rule" id="MF_00125"/>
    </source>
</evidence>
<dbReference type="Gene3D" id="3.30.930.10">
    <property type="entry name" value="Bira Bifunctional Protein, Domain 2"/>
    <property type="match status" value="1"/>
</dbReference>
<keyword evidence="12" id="KW-0808">Transferase</keyword>
<feature type="binding site" evidence="10">
    <location>
        <position position="107"/>
    </location>
    <ligand>
        <name>L-histidine</name>
        <dbReference type="ChEBI" id="CHEBI:57595"/>
    </ligand>
</feature>
<dbReference type="OrthoDB" id="9797914at2"/>
<feature type="binding site" evidence="10">
    <location>
        <position position="317"/>
    </location>
    <ligand>
        <name>L-histidine</name>
        <dbReference type="ChEBI" id="CHEBI:57595"/>
    </ligand>
</feature>
<dbReference type="GO" id="GO:0005737">
    <property type="term" value="C:cytoplasm"/>
    <property type="evidence" value="ECO:0007669"/>
    <property type="project" value="UniProtKB-SubCell"/>
</dbReference>
<name>A0A2T5BHC6_MYCDI</name>
<evidence type="ECO:0000256" key="8">
    <source>
        <dbReference type="ARBA" id="ARBA00025246"/>
    </source>
</evidence>
<protein>
    <recommendedName>
        <fullName evidence="5 9">ATP phosphoribosyltransferase regulatory subunit</fullName>
    </recommendedName>
</protein>
<dbReference type="SUPFAM" id="SSF55681">
    <property type="entry name" value="Class II aaRS and biotin synthetases"/>
    <property type="match status" value="1"/>
</dbReference>
<keyword evidence="13" id="KW-1185">Reference proteome</keyword>
<dbReference type="GO" id="GO:0000105">
    <property type="term" value="P:L-histidine biosynthetic process"/>
    <property type="evidence" value="ECO:0007669"/>
    <property type="project" value="UniProtKB-UniRule"/>
</dbReference>
<dbReference type="Pfam" id="PF13393">
    <property type="entry name" value="tRNA-synt_His"/>
    <property type="match status" value="1"/>
</dbReference>
<keyword evidence="7 9" id="KW-0368">Histidine biosynthesis</keyword>
<evidence type="ECO:0000256" key="3">
    <source>
        <dbReference type="ARBA" id="ARBA00005539"/>
    </source>
</evidence>